<dbReference type="Proteomes" id="UP000677913">
    <property type="component" value="Unassembled WGS sequence"/>
</dbReference>
<keyword evidence="2" id="KW-1185">Reference proteome</keyword>
<evidence type="ECO:0000313" key="1">
    <source>
        <dbReference type="EMBL" id="MBS2965315.1"/>
    </source>
</evidence>
<name>A0A8J7WRG9_9ACTN</name>
<evidence type="ECO:0000313" key="2">
    <source>
        <dbReference type="Proteomes" id="UP000677913"/>
    </source>
</evidence>
<gene>
    <name evidence="1" type="ORF">KGA66_19855</name>
</gene>
<protein>
    <submittedName>
        <fullName evidence="1">Uncharacterized protein</fullName>
    </submittedName>
</protein>
<comment type="caution">
    <text evidence="1">The sequence shown here is derived from an EMBL/GenBank/DDBJ whole genome shotgun (WGS) entry which is preliminary data.</text>
</comment>
<accession>A0A8J7WRG9</accession>
<reference evidence="1" key="1">
    <citation type="submission" date="2021-04" db="EMBL/GenBank/DDBJ databases">
        <title>Genome based classification of Actinospica acidithermotolerans sp. nov., an actinobacterium isolated from an Indonesian hot spring.</title>
        <authorList>
            <person name="Kusuma A.B."/>
            <person name="Putra K.E."/>
            <person name="Nafisah S."/>
            <person name="Loh J."/>
            <person name="Nouioui I."/>
            <person name="Goodfellow M."/>
        </authorList>
    </citation>
    <scope>NUCLEOTIDE SEQUENCE</scope>
    <source>
        <strain evidence="1">DSM 45618</strain>
    </source>
</reference>
<organism evidence="1 2">
    <name type="scientific">Actinocrinis puniceicyclus</name>
    <dbReference type="NCBI Taxonomy" id="977794"/>
    <lineage>
        <taxon>Bacteria</taxon>
        <taxon>Bacillati</taxon>
        <taxon>Actinomycetota</taxon>
        <taxon>Actinomycetes</taxon>
        <taxon>Catenulisporales</taxon>
        <taxon>Actinospicaceae</taxon>
        <taxon>Actinocrinis</taxon>
    </lineage>
</organism>
<dbReference type="EMBL" id="JAGSXH010000078">
    <property type="protein sequence ID" value="MBS2965315.1"/>
    <property type="molecule type" value="Genomic_DNA"/>
</dbReference>
<dbReference type="AlphaFoldDB" id="A0A8J7WRG9"/>
<dbReference type="RefSeq" id="WP_211469673.1">
    <property type="nucleotide sequence ID" value="NZ_JAGSXH010000078.1"/>
</dbReference>
<proteinExistence type="predicted"/>
<sequence length="61" mass="6320">MNVPPLPVSPRGRLPIGIADPVVSWTPEQAATGSFQPAPVHFAASYPQVAASDLTGLLVAR</sequence>